<feature type="domain" description="Acyl-CoA dehydrogenase/oxidase N-terminal" evidence="8">
    <location>
        <begin position="10"/>
        <end position="120"/>
    </location>
</feature>
<dbReference type="Gene3D" id="1.20.140.10">
    <property type="entry name" value="Butyryl-CoA Dehydrogenase, subunit A, domain 3"/>
    <property type="match status" value="1"/>
</dbReference>
<dbReference type="PROSITE" id="PS00073">
    <property type="entry name" value="ACYL_COA_DH_2"/>
    <property type="match status" value="1"/>
</dbReference>
<dbReference type="Pfam" id="PF00441">
    <property type="entry name" value="Acyl-CoA_dh_1"/>
    <property type="match status" value="1"/>
</dbReference>
<gene>
    <name evidence="9" type="ORF">RIF23_08875</name>
</gene>
<evidence type="ECO:0000256" key="2">
    <source>
        <dbReference type="ARBA" id="ARBA00009347"/>
    </source>
</evidence>
<dbReference type="InterPro" id="IPR009075">
    <property type="entry name" value="AcylCo_DH/oxidase_C"/>
</dbReference>
<evidence type="ECO:0000259" key="7">
    <source>
        <dbReference type="Pfam" id="PF02770"/>
    </source>
</evidence>
<dbReference type="InterPro" id="IPR006091">
    <property type="entry name" value="Acyl-CoA_Oxase/DH_mid-dom"/>
</dbReference>
<evidence type="ECO:0000313" key="9">
    <source>
        <dbReference type="EMBL" id="MDS1270406.1"/>
    </source>
</evidence>
<dbReference type="PANTHER" id="PTHR43884">
    <property type="entry name" value="ACYL-COA DEHYDROGENASE"/>
    <property type="match status" value="1"/>
</dbReference>
<dbReference type="PROSITE" id="PS00072">
    <property type="entry name" value="ACYL_COA_DH_1"/>
    <property type="match status" value="1"/>
</dbReference>
<evidence type="ECO:0000256" key="4">
    <source>
        <dbReference type="ARBA" id="ARBA00022827"/>
    </source>
</evidence>
<evidence type="ECO:0000259" key="6">
    <source>
        <dbReference type="Pfam" id="PF00441"/>
    </source>
</evidence>
<keyword evidence="4 5" id="KW-0274">FAD</keyword>
<dbReference type="InterPro" id="IPR013786">
    <property type="entry name" value="AcylCoA_DH/ox_N"/>
</dbReference>
<comment type="similarity">
    <text evidence="2 5">Belongs to the acyl-CoA dehydrogenase family.</text>
</comment>
<dbReference type="InterPro" id="IPR036250">
    <property type="entry name" value="AcylCo_DH-like_C"/>
</dbReference>
<dbReference type="Pfam" id="PF02771">
    <property type="entry name" value="Acyl-CoA_dh_N"/>
    <property type="match status" value="1"/>
</dbReference>
<feature type="domain" description="Acyl-CoA dehydrogenase/oxidase C-terminal" evidence="6">
    <location>
        <begin position="232"/>
        <end position="387"/>
    </location>
</feature>
<evidence type="ECO:0000313" key="10">
    <source>
        <dbReference type="Proteomes" id="UP001250214"/>
    </source>
</evidence>
<evidence type="ECO:0000256" key="1">
    <source>
        <dbReference type="ARBA" id="ARBA00001974"/>
    </source>
</evidence>
<dbReference type="Gene3D" id="2.40.110.10">
    <property type="entry name" value="Butyryl-CoA Dehydrogenase, subunit A, domain 2"/>
    <property type="match status" value="1"/>
</dbReference>
<dbReference type="EMBL" id="JAVLVT010000003">
    <property type="protein sequence ID" value="MDS1270406.1"/>
    <property type="molecule type" value="Genomic_DNA"/>
</dbReference>
<dbReference type="PIRSF" id="PIRSF016578">
    <property type="entry name" value="HsaA"/>
    <property type="match status" value="1"/>
</dbReference>
<dbReference type="SUPFAM" id="SSF47203">
    <property type="entry name" value="Acyl-CoA dehydrogenase C-terminal domain-like"/>
    <property type="match status" value="1"/>
</dbReference>
<dbReference type="InterPro" id="IPR006089">
    <property type="entry name" value="Acyl-CoA_DH_CS"/>
</dbReference>
<dbReference type="SUPFAM" id="SSF56645">
    <property type="entry name" value="Acyl-CoA dehydrogenase NM domain-like"/>
    <property type="match status" value="1"/>
</dbReference>
<dbReference type="Pfam" id="PF02770">
    <property type="entry name" value="Acyl-CoA_dh_M"/>
    <property type="match status" value="1"/>
</dbReference>
<evidence type="ECO:0000256" key="5">
    <source>
        <dbReference type="RuleBase" id="RU362125"/>
    </source>
</evidence>
<accession>A0ABU2H528</accession>
<dbReference type="RefSeq" id="WP_310911916.1">
    <property type="nucleotide sequence ID" value="NZ_JAVLVT010000003.1"/>
</dbReference>
<evidence type="ECO:0000259" key="8">
    <source>
        <dbReference type="Pfam" id="PF02771"/>
    </source>
</evidence>
<keyword evidence="5" id="KW-0560">Oxidoreductase</keyword>
<dbReference type="InterPro" id="IPR009100">
    <property type="entry name" value="AcylCoA_DH/oxidase_NM_dom_sf"/>
</dbReference>
<proteinExistence type="inferred from homology"/>
<dbReference type="PANTHER" id="PTHR43884:SF12">
    <property type="entry name" value="ISOVALERYL-COA DEHYDROGENASE, MITOCHONDRIAL-RELATED"/>
    <property type="match status" value="1"/>
</dbReference>
<reference evidence="10" key="1">
    <citation type="submission" date="2023-07" db="EMBL/GenBank/DDBJ databases">
        <title>Novel species in the genus Lipingzhangella isolated from Sambhar Salt Lake.</title>
        <authorList>
            <person name="Jiya N."/>
            <person name="Kajale S."/>
            <person name="Sharma A."/>
        </authorList>
    </citation>
    <scope>NUCLEOTIDE SEQUENCE [LARGE SCALE GENOMIC DNA]</scope>
    <source>
        <strain evidence="10">LS1_29</strain>
    </source>
</reference>
<comment type="cofactor">
    <cofactor evidence="1 5">
        <name>FAD</name>
        <dbReference type="ChEBI" id="CHEBI:57692"/>
    </cofactor>
</comment>
<dbReference type="InterPro" id="IPR037069">
    <property type="entry name" value="AcylCoA_DH/ox_N_sf"/>
</dbReference>
<feature type="domain" description="Acyl-CoA oxidase/dehydrogenase middle" evidence="7">
    <location>
        <begin position="126"/>
        <end position="220"/>
    </location>
</feature>
<protein>
    <submittedName>
        <fullName evidence="9">Acyl-CoA dehydrogenase family protein</fullName>
    </submittedName>
</protein>
<sequence>MTLDTAFTTTEEHELLRESVRALAAERIAPRAAETDATGEFPWEVYKDLVASDMHAIHIPEAYGGAGADAVATAIVIEEVARACGSSSLIPAVNKLGTVPLILSGSPELQERYLRPCAEGTAMFSYGLSEPEAGSDAAAMRTRAVRDGDSYVLNGVKRWITNAGVSKYYTVMAVTDPDAGARGISAFVVEDGDPGFSVGALEQKLGIKGSPTRELYFDNCRIPADRIIGAEGTGFKTALATLDHTRITIAAQALGIAQGALDHATSYVKERQQFGKPVAEFQGVQFMLADMAMKLTSARQLTYAAAAKSERAMAGNREDDLTFYSSAAKCAASDAAMDITTDAVQLLGGYGYTRDFPVERMMRDAKITQIYEGTNQVQRVVMARELLK</sequence>
<comment type="caution">
    <text evidence="9">The sequence shown here is derived from an EMBL/GenBank/DDBJ whole genome shotgun (WGS) entry which is preliminary data.</text>
</comment>
<name>A0ABU2H528_9ACTN</name>
<evidence type="ECO:0000256" key="3">
    <source>
        <dbReference type="ARBA" id="ARBA00022630"/>
    </source>
</evidence>
<keyword evidence="10" id="KW-1185">Reference proteome</keyword>
<dbReference type="Proteomes" id="UP001250214">
    <property type="component" value="Unassembled WGS sequence"/>
</dbReference>
<organism evidence="9 10">
    <name type="scientific">Lipingzhangella rawalii</name>
    <dbReference type="NCBI Taxonomy" id="2055835"/>
    <lineage>
        <taxon>Bacteria</taxon>
        <taxon>Bacillati</taxon>
        <taxon>Actinomycetota</taxon>
        <taxon>Actinomycetes</taxon>
        <taxon>Streptosporangiales</taxon>
        <taxon>Nocardiopsidaceae</taxon>
        <taxon>Lipingzhangella</taxon>
    </lineage>
</organism>
<dbReference type="InterPro" id="IPR046373">
    <property type="entry name" value="Acyl-CoA_Oxase/DH_mid-dom_sf"/>
</dbReference>
<keyword evidence="3 5" id="KW-0285">Flavoprotein</keyword>
<dbReference type="Gene3D" id="1.10.540.10">
    <property type="entry name" value="Acyl-CoA dehydrogenase/oxidase, N-terminal domain"/>
    <property type="match status" value="1"/>
</dbReference>